<dbReference type="EMBL" id="JACWMY010000001">
    <property type="protein sequence ID" value="MBD1362631.1"/>
    <property type="molecule type" value="Genomic_DNA"/>
</dbReference>
<evidence type="ECO:0000256" key="1">
    <source>
        <dbReference type="SAM" id="SignalP"/>
    </source>
</evidence>
<proteinExistence type="predicted"/>
<gene>
    <name evidence="2" type="ORF">IDJ77_02310</name>
</gene>
<dbReference type="SUPFAM" id="SSF56925">
    <property type="entry name" value="OMPA-like"/>
    <property type="match status" value="1"/>
</dbReference>
<name>A0ABR7WKD9_9SPHI</name>
<sequence>MKRIILICLASVIFIFHAKAQKGNNQLQLGVQLAQPTGELSDIAKLGFGASAKALFGFSSRPQQVTFEVGYNRFGIKDKFLPSGVEAEYRSIPIYTGYRYSFGSIYLEPQAGVAFNTVYASNFFNLKGETKTYFAWATAVGYSYKNADIALRYQSSDVKDESSDINFLSLRVAYRFNFNKNKAQY</sequence>
<dbReference type="InterPro" id="IPR011250">
    <property type="entry name" value="OMP/PagP_B-barrel"/>
</dbReference>
<evidence type="ECO:0000313" key="2">
    <source>
        <dbReference type="EMBL" id="MBD1362631.1"/>
    </source>
</evidence>
<organism evidence="2 3">
    <name type="scientific">Mucilaginibacter pankratovii</name>
    <dbReference type="NCBI Taxonomy" id="2772110"/>
    <lineage>
        <taxon>Bacteria</taxon>
        <taxon>Pseudomonadati</taxon>
        <taxon>Bacteroidota</taxon>
        <taxon>Sphingobacteriia</taxon>
        <taxon>Sphingobacteriales</taxon>
        <taxon>Sphingobacteriaceae</taxon>
        <taxon>Mucilaginibacter</taxon>
    </lineage>
</organism>
<protein>
    <recommendedName>
        <fullName evidence="4">Outer membrane protein with beta-barrel domain</fullName>
    </recommendedName>
</protein>
<feature type="signal peptide" evidence="1">
    <location>
        <begin position="1"/>
        <end position="20"/>
    </location>
</feature>
<dbReference type="Gene3D" id="2.40.160.20">
    <property type="match status" value="1"/>
</dbReference>
<dbReference type="Proteomes" id="UP000606600">
    <property type="component" value="Unassembled WGS sequence"/>
</dbReference>
<keyword evidence="3" id="KW-1185">Reference proteome</keyword>
<reference evidence="2 3" key="1">
    <citation type="submission" date="2020-09" db="EMBL/GenBank/DDBJ databases">
        <title>Novel species of Mucilaginibacter isolated from a glacier on the Tibetan Plateau.</title>
        <authorList>
            <person name="Liu Q."/>
            <person name="Xin Y.-H."/>
        </authorList>
    </citation>
    <scope>NUCLEOTIDE SEQUENCE [LARGE SCALE GENOMIC DNA]</scope>
    <source>
        <strain evidence="2 3">ZT4R22</strain>
    </source>
</reference>
<feature type="chain" id="PRO_5046736296" description="Outer membrane protein with beta-barrel domain" evidence="1">
    <location>
        <begin position="21"/>
        <end position="185"/>
    </location>
</feature>
<accession>A0ABR7WKD9</accession>
<evidence type="ECO:0008006" key="4">
    <source>
        <dbReference type="Google" id="ProtNLM"/>
    </source>
</evidence>
<keyword evidence="1" id="KW-0732">Signal</keyword>
<comment type="caution">
    <text evidence="2">The sequence shown here is derived from an EMBL/GenBank/DDBJ whole genome shotgun (WGS) entry which is preliminary data.</text>
</comment>
<dbReference type="RefSeq" id="WP_191187303.1">
    <property type="nucleotide sequence ID" value="NZ_JACWMY010000001.1"/>
</dbReference>
<evidence type="ECO:0000313" key="3">
    <source>
        <dbReference type="Proteomes" id="UP000606600"/>
    </source>
</evidence>